<keyword evidence="1" id="KW-0812">Transmembrane</keyword>
<comment type="caution">
    <text evidence="2">The sequence shown here is derived from an EMBL/GenBank/DDBJ whole genome shotgun (WGS) entry which is preliminary data.</text>
</comment>
<evidence type="ECO:0000256" key="1">
    <source>
        <dbReference type="SAM" id="Phobius"/>
    </source>
</evidence>
<keyword evidence="3" id="KW-1185">Reference proteome</keyword>
<accession>A0ABU6CVP6</accession>
<feature type="transmembrane region" description="Helical" evidence="1">
    <location>
        <begin position="66"/>
        <end position="91"/>
    </location>
</feature>
<dbReference type="Proteomes" id="UP001308005">
    <property type="component" value="Unassembled WGS sequence"/>
</dbReference>
<dbReference type="EMBL" id="JAYMYJ010000074">
    <property type="protein sequence ID" value="MEB4590896.1"/>
    <property type="molecule type" value="Genomic_DNA"/>
</dbReference>
<reference evidence="3" key="1">
    <citation type="submission" date="2023-07" db="EMBL/GenBank/DDBJ databases">
        <title>The carbon used by Thiothrix.</title>
        <authorList>
            <person name="Chen L."/>
        </authorList>
    </citation>
    <scope>NUCLEOTIDE SEQUENCE [LARGE SCALE GENOMIC DNA]</scope>
</reference>
<keyword evidence="1" id="KW-0472">Membrane</keyword>
<name>A0ABU6CVP6_9GAMM</name>
<feature type="transmembrane region" description="Helical" evidence="1">
    <location>
        <begin position="29"/>
        <end position="54"/>
    </location>
</feature>
<evidence type="ECO:0000313" key="2">
    <source>
        <dbReference type="EMBL" id="MEB4590896.1"/>
    </source>
</evidence>
<gene>
    <name evidence="2" type="ORF">VSS37_07900</name>
</gene>
<dbReference type="RefSeq" id="WP_324694286.1">
    <property type="nucleotide sequence ID" value="NZ_JAYMYJ010000074.1"/>
</dbReference>
<protein>
    <submittedName>
        <fullName evidence="2">Uncharacterized protein</fullName>
    </submittedName>
</protein>
<sequence length="223" mass="24094">MQKITASEVSRLGSSQMNLDVGRINPREALWVALLSLSSLAVGTLGAFIAWLVLPSEFASWSGWRFLFFLFGLGVALLGFGLAVVLCKLTYDDWTQYRARLNEWHIAALEAYQLSDGKEVERTLTLSDLSPSVPLHMLAVALSAHRRVAQGTANAFSVRGLEGPVFLGGVRMGDLSPSAAELAAKNLAQLGLIKGRGPRQAGEWAASSEADVVGLLVDNWKRL</sequence>
<proteinExistence type="predicted"/>
<keyword evidence="1" id="KW-1133">Transmembrane helix</keyword>
<evidence type="ECO:0000313" key="3">
    <source>
        <dbReference type="Proteomes" id="UP001308005"/>
    </source>
</evidence>
<organism evidence="2 3">
    <name type="scientific">Candidatus Thiothrix phosphatis</name>
    <dbReference type="NCBI Taxonomy" id="3112415"/>
    <lineage>
        <taxon>Bacteria</taxon>
        <taxon>Pseudomonadati</taxon>
        <taxon>Pseudomonadota</taxon>
        <taxon>Gammaproteobacteria</taxon>
        <taxon>Thiotrichales</taxon>
        <taxon>Thiotrichaceae</taxon>
        <taxon>Thiothrix</taxon>
    </lineage>
</organism>